<dbReference type="Proteomes" id="UP000317650">
    <property type="component" value="Chromosome 7"/>
</dbReference>
<evidence type="ECO:0000313" key="2">
    <source>
        <dbReference type="Proteomes" id="UP000317650"/>
    </source>
</evidence>
<comment type="caution">
    <text evidence="1">The sequence shown here is derived from an EMBL/GenBank/DDBJ whole genome shotgun (WGS) entry which is preliminary data.</text>
</comment>
<sequence length="355" mass="37266">MEALPAMVFDESEWILADAVLDDDTLIASSKGIDADWVVTDGDEGAVSGVFFHPSAAARCRLRLCYAPFGGVPPALPDPSLSFLPPAAAARSSSFGLLLLRGPWSTYYICNPATAECRTIPRPPKPHPYDPAVALVASPVDPARFHLVCALDASGGGYRFEIFSSVSGAWRQASAVAASADPIVPGSGVSAAGAAYWRTSTPAVLAYDPEADEARVILPPPRCGDASELWQLGKAGDDGRLCCACVTGSAVVVYCLGPADEWTVLGSLPLAVVGGSEAVEWDSGDPIACKEPPRPLRFESTNLEVVLWVDGRVLAVDLDSRRVREVRFNGPAPGHDEDYVSYISTVAPVAPVASG</sequence>
<reference evidence="1 2" key="1">
    <citation type="journal article" date="2019" name="Nat. Plants">
        <title>Genome sequencing of Musa balbisiana reveals subgenome evolution and function divergence in polyploid bananas.</title>
        <authorList>
            <person name="Yao X."/>
        </authorList>
    </citation>
    <scope>NUCLEOTIDE SEQUENCE [LARGE SCALE GENOMIC DNA]</scope>
    <source>
        <strain evidence="2">cv. DH-PKW</strain>
        <tissue evidence="1">Leaves</tissue>
    </source>
</reference>
<organism evidence="1 2">
    <name type="scientific">Musa balbisiana</name>
    <name type="common">Banana</name>
    <dbReference type="NCBI Taxonomy" id="52838"/>
    <lineage>
        <taxon>Eukaryota</taxon>
        <taxon>Viridiplantae</taxon>
        <taxon>Streptophyta</taxon>
        <taxon>Embryophyta</taxon>
        <taxon>Tracheophyta</taxon>
        <taxon>Spermatophyta</taxon>
        <taxon>Magnoliopsida</taxon>
        <taxon>Liliopsida</taxon>
        <taxon>Zingiberales</taxon>
        <taxon>Musaceae</taxon>
        <taxon>Musa</taxon>
    </lineage>
</organism>
<dbReference type="PANTHER" id="PTHR35546:SF109">
    <property type="entry name" value="EXPRESSED PROTEIN"/>
    <property type="match status" value="1"/>
</dbReference>
<proteinExistence type="predicted"/>
<dbReference type="InterPro" id="IPR055290">
    <property type="entry name" value="At3g26010-like"/>
</dbReference>
<keyword evidence="2" id="KW-1185">Reference proteome</keyword>
<dbReference type="PANTHER" id="PTHR35546">
    <property type="entry name" value="F-BOX PROTEIN INTERACTION DOMAIN PROTEIN-RELATED"/>
    <property type="match status" value="1"/>
</dbReference>
<dbReference type="STRING" id="52838.A0A4S8JCF9"/>
<gene>
    <name evidence="1" type="ORF">C4D60_Mb07t00740</name>
</gene>
<dbReference type="InterPro" id="IPR011043">
    <property type="entry name" value="Gal_Oxase/kelch_b-propeller"/>
</dbReference>
<evidence type="ECO:0000313" key="1">
    <source>
        <dbReference type="EMBL" id="THU59305.1"/>
    </source>
</evidence>
<accession>A0A4S8JCF9</accession>
<dbReference type="EMBL" id="PYDT01000005">
    <property type="protein sequence ID" value="THU59305.1"/>
    <property type="molecule type" value="Genomic_DNA"/>
</dbReference>
<evidence type="ECO:0008006" key="3">
    <source>
        <dbReference type="Google" id="ProtNLM"/>
    </source>
</evidence>
<dbReference type="SUPFAM" id="SSF50965">
    <property type="entry name" value="Galactose oxidase, central domain"/>
    <property type="match status" value="1"/>
</dbReference>
<dbReference type="AlphaFoldDB" id="A0A4S8JCF9"/>
<name>A0A4S8JCF9_MUSBA</name>
<protein>
    <recommendedName>
        <fullName evidence="3">F-box associated domain-containing protein</fullName>
    </recommendedName>
</protein>